<dbReference type="PANTHER" id="PTHR21349:SF0">
    <property type="entry name" value="LARGE RIBOSOMAL SUBUNIT PROTEIN BL21M"/>
    <property type="match status" value="1"/>
</dbReference>
<keyword evidence="5" id="KW-1185">Reference proteome</keyword>
<accession>A0A9P8CC93</accession>
<comment type="caution">
    <text evidence="4">The sequence shown here is derived from an EMBL/GenBank/DDBJ whole genome shotgun (WGS) entry which is preliminary data.</text>
</comment>
<dbReference type="GO" id="GO:0005762">
    <property type="term" value="C:mitochondrial large ribosomal subunit"/>
    <property type="evidence" value="ECO:0007669"/>
    <property type="project" value="TreeGrafter"/>
</dbReference>
<feature type="region of interest" description="Disordered" evidence="3">
    <location>
        <begin position="36"/>
        <end position="70"/>
    </location>
</feature>
<dbReference type="AlphaFoldDB" id="A0A9P8CC93"/>
<evidence type="ECO:0000256" key="2">
    <source>
        <dbReference type="ARBA" id="ARBA00044129"/>
    </source>
</evidence>
<evidence type="ECO:0000313" key="5">
    <source>
        <dbReference type="Proteomes" id="UP000887226"/>
    </source>
</evidence>
<organism evidence="4 5">
    <name type="scientific">Calycina marina</name>
    <dbReference type="NCBI Taxonomy" id="1763456"/>
    <lineage>
        <taxon>Eukaryota</taxon>
        <taxon>Fungi</taxon>
        <taxon>Dikarya</taxon>
        <taxon>Ascomycota</taxon>
        <taxon>Pezizomycotina</taxon>
        <taxon>Leotiomycetes</taxon>
        <taxon>Helotiales</taxon>
        <taxon>Pezizellaceae</taxon>
        <taxon>Calycina</taxon>
    </lineage>
</organism>
<keyword evidence="4" id="KW-0689">Ribosomal protein</keyword>
<name>A0A9P8CC93_9HELO</name>
<proteinExistence type="inferred from homology"/>
<evidence type="ECO:0000256" key="1">
    <source>
        <dbReference type="ARBA" id="ARBA00008563"/>
    </source>
</evidence>
<dbReference type="InterPro" id="IPR028909">
    <property type="entry name" value="bL21-like"/>
</dbReference>
<reference evidence="4" key="1">
    <citation type="journal article" date="2021" name="IMA Fungus">
        <title>Genomic characterization of three marine fungi, including Emericellopsis atlantica sp. nov. with signatures of a generalist lifestyle and marine biomass degradation.</title>
        <authorList>
            <person name="Hagestad O.C."/>
            <person name="Hou L."/>
            <person name="Andersen J.H."/>
            <person name="Hansen E.H."/>
            <person name="Altermark B."/>
            <person name="Li C."/>
            <person name="Kuhnert E."/>
            <person name="Cox R.J."/>
            <person name="Crous P.W."/>
            <person name="Spatafora J.W."/>
            <person name="Lail K."/>
            <person name="Amirebrahimi M."/>
            <person name="Lipzen A."/>
            <person name="Pangilinan J."/>
            <person name="Andreopoulos W."/>
            <person name="Hayes R.D."/>
            <person name="Ng V."/>
            <person name="Grigoriev I.V."/>
            <person name="Jackson S.A."/>
            <person name="Sutton T.D.S."/>
            <person name="Dobson A.D.W."/>
            <person name="Rama T."/>
        </authorList>
    </citation>
    <scope>NUCLEOTIDE SEQUENCE</scope>
    <source>
        <strain evidence="4">TRa3180A</strain>
    </source>
</reference>
<feature type="compositionally biased region" description="Polar residues" evidence="3">
    <location>
        <begin position="36"/>
        <end position="53"/>
    </location>
</feature>
<keyword evidence="4" id="KW-0687">Ribonucleoprotein</keyword>
<dbReference type="Pfam" id="PF00829">
    <property type="entry name" value="Ribosomal_L21p"/>
    <property type="match status" value="1"/>
</dbReference>
<sequence>MLSRTLRKSLLDSRLPQKTLSPTFLLPIRARFFQTTPQHVESPPITTTTSPMNSKSPSTPRTKKSKAETPEIVPIAPPAPPAAPEVSHSIKELLPLLQAQPEHYISAHIHGQPYVVTVGDIVRLPFRMPGVLPGDVLRLDRASSLGSREYTLKGTPYLEDRLFECRARVMSVEAEPLRIKEKKKRRNRRLRTVKSKHKYTVLAIAELKINNLEDIE</sequence>
<dbReference type="PANTHER" id="PTHR21349">
    <property type="entry name" value="50S RIBOSOMAL PROTEIN L21"/>
    <property type="match status" value="1"/>
</dbReference>
<evidence type="ECO:0000256" key="3">
    <source>
        <dbReference type="SAM" id="MobiDB-lite"/>
    </source>
</evidence>
<dbReference type="SUPFAM" id="SSF141091">
    <property type="entry name" value="L21p-like"/>
    <property type="match status" value="1"/>
</dbReference>
<dbReference type="InterPro" id="IPR036164">
    <property type="entry name" value="bL21-like_sf"/>
</dbReference>
<gene>
    <name evidence="4" type="ORF">BJ878DRAFT_536336</name>
</gene>
<dbReference type="OrthoDB" id="5994at2759"/>
<dbReference type="Proteomes" id="UP000887226">
    <property type="component" value="Unassembled WGS sequence"/>
</dbReference>
<dbReference type="EMBL" id="MU254162">
    <property type="protein sequence ID" value="KAG9241753.1"/>
    <property type="molecule type" value="Genomic_DNA"/>
</dbReference>
<comment type="similarity">
    <text evidence="1">Belongs to the bacterial ribosomal protein bL21 family.</text>
</comment>
<dbReference type="GO" id="GO:0003735">
    <property type="term" value="F:structural constituent of ribosome"/>
    <property type="evidence" value="ECO:0007669"/>
    <property type="project" value="TreeGrafter"/>
</dbReference>
<evidence type="ECO:0000313" key="4">
    <source>
        <dbReference type="EMBL" id="KAG9241753.1"/>
    </source>
</evidence>
<protein>
    <recommendedName>
        <fullName evidence="2">Large ribosomal subunit protein bL21m</fullName>
    </recommendedName>
</protein>